<evidence type="ECO:0000256" key="2">
    <source>
        <dbReference type="ARBA" id="ARBA00022692"/>
    </source>
</evidence>
<dbReference type="OrthoDB" id="3638319at2"/>
<evidence type="ECO:0000259" key="7">
    <source>
        <dbReference type="Pfam" id="PF06271"/>
    </source>
</evidence>
<keyword evidence="9" id="KW-1185">Reference proteome</keyword>
<dbReference type="GO" id="GO:0016020">
    <property type="term" value="C:membrane"/>
    <property type="evidence" value="ECO:0007669"/>
    <property type="project" value="UniProtKB-SubCell"/>
</dbReference>
<accession>A0A5N0EDC5</accession>
<organism evidence="8 9">
    <name type="scientific">Nocardia colli</name>
    <dbReference type="NCBI Taxonomy" id="2545717"/>
    <lineage>
        <taxon>Bacteria</taxon>
        <taxon>Bacillati</taxon>
        <taxon>Actinomycetota</taxon>
        <taxon>Actinomycetes</taxon>
        <taxon>Mycobacteriales</taxon>
        <taxon>Nocardiaceae</taxon>
        <taxon>Nocardia</taxon>
    </lineage>
</organism>
<feature type="transmembrane region" description="Helical" evidence="6">
    <location>
        <begin position="24"/>
        <end position="44"/>
    </location>
</feature>
<feature type="transmembrane region" description="Helical" evidence="6">
    <location>
        <begin position="329"/>
        <end position="350"/>
    </location>
</feature>
<evidence type="ECO:0000313" key="8">
    <source>
        <dbReference type="EMBL" id="KAA8886519.1"/>
    </source>
</evidence>
<keyword evidence="4 6" id="KW-0472">Membrane</keyword>
<feature type="compositionally biased region" description="Polar residues" evidence="5">
    <location>
        <begin position="172"/>
        <end position="198"/>
    </location>
</feature>
<evidence type="ECO:0000256" key="1">
    <source>
        <dbReference type="ARBA" id="ARBA00004141"/>
    </source>
</evidence>
<evidence type="ECO:0000256" key="6">
    <source>
        <dbReference type="SAM" id="Phobius"/>
    </source>
</evidence>
<comment type="subcellular location">
    <subcellularLocation>
        <location evidence="1">Membrane</location>
        <topology evidence="1">Multi-pass membrane protein</topology>
    </subcellularLocation>
</comment>
<gene>
    <name evidence="8" type="ORF">F3087_23915</name>
</gene>
<proteinExistence type="predicted"/>
<keyword evidence="2 6" id="KW-0812">Transmembrane</keyword>
<evidence type="ECO:0000256" key="5">
    <source>
        <dbReference type="SAM" id="MobiDB-lite"/>
    </source>
</evidence>
<evidence type="ECO:0000313" key="9">
    <source>
        <dbReference type="Proteomes" id="UP000323876"/>
    </source>
</evidence>
<name>A0A5N0EDC5_9NOCA</name>
<feature type="region of interest" description="Disordered" evidence="5">
    <location>
        <begin position="167"/>
        <end position="234"/>
    </location>
</feature>
<dbReference type="Proteomes" id="UP000323876">
    <property type="component" value="Unassembled WGS sequence"/>
</dbReference>
<dbReference type="EMBL" id="VXLC01000012">
    <property type="protein sequence ID" value="KAA8886519.1"/>
    <property type="molecule type" value="Genomic_DNA"/>
</dbReference>
<keyword evidence="3 6" id="KW-1133">Transmembrane helix</keyword>
<comment type="caution">
    <text evidence="8">The sequence shown here is derived from an EMBL/GenBank/DDBJ whole genome shotgun (WGS) entry which is preliminary data.</text>
</comment>
<dbReference type="Pfam" id="PF06271">
    <property type="entry name" value="RDD"/>
    <property type="match status" value="1"/>
</dbReference>
<reference evidence="8 9" key="1">
    <citation type="submission" date="2019-09" db="EMBL/GenBank/DDBJ databases">
        <authorList>
            <person name="Wang X."/>
        </authorList>
    </citation>
    <scope>NUCLEOTIDE SEQUENCE [LARGE SCALE GENOMIC DNA]</scope>
    <source>
        <strain evidence="8 9">CICC 11023</strain>
    </source>
</reference>
<dbReference type="InterPro" id="IPR010432">
    <property type="entry name" value="RDD"/>
</dbReference>
<feature type="domain" description="RDD" evidence="7">
    <location>
        <begin position="237"/>
        <end position="337"/>
    </location>
</feature>
<feature type="transmembrane region" description="Helical" evidence="6">
    <location>
        <begin position="241"/>
        <end position="263"/>
    </location>
</feature>
<protein>
    <submittedName>
        <fullName evidence="8">RDD family protein</fullName>
    </submittedName>
</protein>
<evidence type="ECO:0000256" key="4">
    <source>
        <dbReference type="ARBA" id="ARBA00023136"/>
    </source>
</evidence>
<sequence length="374" mass="41688">MIMTNEPPAKSCPETRAAMRKGRAIRWLLLLIGLGCLPLTVFLIDVQPRVTSSNLAKLVSLGINLSAASMTVGLIFGGVLLWINRRRRKALSRYPWSSWPVNYLATGRYEWVQLLDRNRLPVSTLILSTWPKDLGKLVNHNTSEIWFAGDPMKYGIISRPGGGDLRYAYRSGSRTPPQLTFRTNEPSDQPDRSTSSRPEYQLTRERGRLSMKPVDESQGQPKRHGGKEDSRYPSPRTLRRTIAFILDWVIHVGCGVGAAIAVSPEFSTDAAARHDWQHLGANPAVAVGFFLAASAFDRIIIQSMIHTTIGKALFGLVVIRPQDGRYPSFGRLLAVWLFHVYLPLGIWGGAGPDQIEDYFLPAVRRRDMPQGSSA</sequence>
<feature type="transmembrane region" description="Helical" evidence="6">
    <location>
        <begin position="64"/>
        <end position="83"/>
    </location>
</feature>
<dbReference type="AlphaFoldDB" id="A0A5N0EDC5"/>
<feature type="transmembrane region" description="Helical" evidence="6">
    <location>
        <begin position="283"/>
        <end position="301"/>
    </location>
</feature>
<evidence type="ECO:0000256" key="3">
    <source>
        <dbReference type="ARBA" id="ARBA00022989"/>
    </source>
</evidence>